<keyword evidence="2" id="KW-1185">Reference proteome</keyword>
<evidence type="ECO:0000313" key="2">
    <source>
        <dbReference type="Proteomes" id="UP000287177"/>
    </source>
</evidence>
<organism evidence="1 2">
    <name type="scientific">Mycolicibacterium elephantis DSM 44368</name>
    <dbReference type="NCBI Taxonomy" id="1335622"/>
    <lineage>
        <taxon>Bacteria</taxon>
        <taxon>Bacillati</taxon>
        <taxon>Actinomycetota</taxon>
        <taxon>Actinomycetes</taxon>
        <taxon>Mycobacteriales</taxon>
        <taxon>Mycobacteriaceae</taxon>
        <taxon>Mycolicibacterium</taxon>
    </lineage>
</organism>
<dbReference type="RefSeq" id="WP_164890003.1">
    <property type="nucleotide sequence ID" value="NZ_ATDN01000001.1"/>
</dbReference>
<gene>
    <name evidence="1" type="ORF">MELE44368_01875</name>
</gene>
<name>A0A439E0M3_9MYCO</name>
<accession>A0A439E0M3</accession>
<dbReference type="Proteomes" id="UP000287177">
    <property type="component" value="Unassembled WGS sequence"/>
</dbReference>
<evidence type="ECO:0000313" key="1">
    <source>
        <dbReference type="EMBL" id="RWA23983.1"/>
    </source>
</evidence>
<sequence>MSDEWEHIDLGTMTCGGCKQTTGAWVDRRKGSTEDTVSIDCKCGHVNVWQIPTQ</sequence>
<dbReference type="AlphaFoldDB" id="A0A439E0M3"/>
<protein>
    <submittedName>
        <fullName evidence="1">Uncharacterized protein</fullName>
    </submittedName>
</protein>
<reference evidence="1 2" key="1">
    <citation type="submission" date="2013-06" db="EMBL/GenBank/DDBJ databases">
        <title>The draft sequence of the Mycobacterium elephantis genome.</title>
        <authorList>
            <person name="Pettersson F.B."/>
            <person name="Das S."/>
            <person name="Dasgupta S."/>
            <person name="Bhattacharya A."/>
            <person name="Kirsebom L.A."/>
        </authorList>
    </citation>
    <scope>NUCLEOTIDE SEQUENCE [LARGE SCALE GENOMIC DNA]</scope>
    <source>
        <strain evidence="1 2">DSM 44368</strain>
    </source>
</reference>
<proteinExistence type="predicted"/>
<comment type="caution">
    <text evidence="1">The sequence shown here is derived from an EMBL/GenBank/DDBJ whole genome shotgun (WGS) entry which is preliminary data.</text>
</comment>
<dbReference type="EMBL" id="ATDN01000001">
    <property type="protein sequence ID" value="RWA23983.1"/>
    <property type="molecule type" value="Genomic_DNA"/>
</dbReference>